<accession>A0A7W7ILJ2</accession>
<comment type="caution">
    <text evidence="4">The sequence shown here is derived from an EMBL/GenBank/DDBJ whole genome shotgun (WGS) entry which is preliminary data.</text>
</comment>
<feature type="chain" id="PRO_5039082071" description="Lipoprotein" evidence="2">
    <location>
        <begin position="23"/>
        <end position="72"/>
    </location>
</feature>
<keyword evidence="2" id="KW-0732">Signal</keyword>
<reference evidence="3 6" key="1">
    <citation type="journal article" date="2019" name="Int. J. Syst. Evol. Microbiol.">
        <title>The Global Catalogue of Microorganisms (GCM) 10K type strain sequencing project: providing services to taxonomists for standard genome sequencing and annotation.</title>
        <authorList>
            <consortium name="The Broad Institute Genomics Platform"/>
            <consortium name="The Broad Institute Genome Sequencing Center for Infectious Disease"/>
            <person name="Wu L."/>
            <person name="Ma J."/>
        </authorList>
    </citation>
    <scope>NUCLEOTIDE SEQUENCE [LARGE SCALE GENOMIC DNA]</scope>
    <source>
        <strain evidence="3 6">JCM 10667</strain>
    </source>
</reference>
<dbReference type="PROSITE" id="PS51257">
    <property type="entry name" value="PROKAR_LIPOPROTEIN"/>
    <property type="match status" value="1"/>
</dbReference>
<evidence type="ECO:0000313" key="4">
    <source>
        <dbReference type="EMBL" id="MBB4778878.1"/>
    </source>
</evidence>
<gene>
    <name evidence="4" type="ORF">F4557_007296</name>
    <name evidence="3" type="ORF">GCM10009546_14320</name>
</gene>
<reference evidence="4 5" key="2">
    <citation type="submission" date="2020-08" db="EMBL/GenBank/DDBJ databases">
        <title>Sequencing the genomes of 1000 actinobacteria strains.</title>
        <authorList>
            <person name="Klenk H.-P."/>
        </authorList>
    </citation>
    <scope>NUCLEOTIDE SEQUENCE [LARGE SCALE GENOMIC DNA]</scope>
    <source>
        <strain evidence="4 5">DSM 44772</strain>
    </source>
</reference>
<dbReference type="AlphaFoldDB" id="A0A7W7ILJ2"/>
<evidence type="ECO:0000313" key="5">
    <source>
        <dbReference type="Proteomes" id="UP000549343"/>
    </source>
</evidence>
<proteinExistence type="predicted"/>
<reference evidence="3" key="3">
    <citation type="submission" date="2023-12" db="EMBL/GenBank/DDBJ databases">
        <authorList>
            <person name="Sun Q."/>
            <person name="Inoue M."/>
        </authorList>
    </citation>
    <scope>NUCLEOTIDE SEQUENCE</scope>
    <source>
        <strain evidence="3">JCM 10667</strain>
    </source>
</reference>
<evidence type="ECO:0008006" key="7">
    <source>
        <dbReference type="Google" id="ProtNLM"/>
    </source>
</evidence>
<evidence type="ECO:0000256" key="2">
    <source>
        <dbReference type="SAM" id="SignalP"/>
    </source>
</evidence>
<dbReference type="Proteomes" id="UP000549343">
    <property type="component" value="Unassembled WGS sequence"/>
</dbReference>
<organism evidence="4 5">
    <name type="scientific">Actinomadura livida</name>
    <dbReference type="NCBI Taxonomy" id="79909"/>
    <lineage>
        <taxon>Bacteria</taxon>
        <taxon>Bacillati</taxon>
        <taxon>Actinomycetota</taxon>
        <taxon>Actinomycetes</taxon>
        <taxon>Streptosporangiales</taxon>
        <taxon>Thermomonosporaceae</taxon>
        <taxon>Actinomadura</taxon>
    </lineage>
</organism>
<evidence type="ECO:0000313" key="3">
    <source>
        <dbReference type="EMBL" id="GAA0553428.1"/>
    </source>
</evidence>
<dbReference type="Proteomes" id="UP001501427">
    <property type="component" value="Unassembled WGS sequence"/>
</dbReference>
<dbReference type="RefSeq" id="WP_184890103.1">
    <property type="nucleotide sequence ID" value="NZ_BAAAHD010000012.1"/>
</dbReference>
<feature type="signal peptide" evidence="2">
    <location>
        <begin position="1"/>
        <end position="22"/>
    </location>
</feature>
<dbReference type="EMBL" id="JACHMV010000001">
    <property type="protein sequence ID" value="MBB4778878.1"/>
    <property type="molecule type" value="Genomic_DNA"/>
</dbReference>
<dbReference type="EMBL" id="BAAAHD010000012">
    <property type="protein sequence ID" value="GAA0553428.1"/>
    <property type="molecule type" value="Genomic_DNA"/>
</dbReference>
<evidence type="ECO:0000313" key="6">
    <source>
        <dbReference type="Proteomes" id="UP001501427"/>
    </source>
</evidence>
<name>A0A7W7ILJ2_9ACTN</name>
<feature type="region of interest" description="Disordered" evidence="1">
    <location>
        <begin position="52"/>
        <end position="72"/>
    </location>
</feature>
<evidence type="ECO:0000256" key="1">
    <source>
        <dbReference type="SAM" id="MobiDB-lite"/>
    </source>
</evidence>
<sequence length="72" mass="7911">MAKTRPVTLALTLVVAVGGLTACGGENRWCEHDATDRRVSNSYCERGAAGYEWESDGGKTKIKKTRKTKSRH</sequence>
<protein>
    <recommendedName>
        <fullName evidence="7">Lipoprotein</fullName>
    </recommendedName>
</protein>
<keyword evidence="6" id="KW-1185">Reference proteome</keyword>
<feature type="compositionally biased region" description="Basic residues" evidence="1">
    <location>
        <begin position="60"/>
        <end position="72"/>
    </location>
</feature>